<evidence type="ECO:0000256" key="3">
    <source>
        <dbReference type="ARBA" id="ARBA00022448"/>
    </source>
</evidence>
<evidence type="ECO:0000256" key="8">
    <source>
        <dbReference type="ARBA" id="ARBA00023136"/>
    </source>
</evidence>
<dbReference type="GO" id="GO:0016887">
    <property type="term" value="F:ATP hydrolysis activity"/>
    <property type="evidence" value="ECO:0007669"/>
    <property type="project" value="InterPro"/>
</dbReference>
<dbReference type="InterPro" id="IPR027417">
    <property type="entry name" value="P-loop_NTPase"/>
</dbReference>
<comment type="subcellular location">
    <subcellularLocation>
        <location evidence="1">Membrane</location>
        <topology evidence="1">Multi-pass membrane protein</topology>
    </subcellularLocation>
</comment>
<evidence type="ECO:0000256" key="6">
    <source>
        <dbReference type="ARBA" id="ARBA00022840"/>
    </source>
</evidence>
<evidence type="ECO:0000256" key="7">
    <source>
        <dbReference type="ARBA" id="ARBA00022989"/>
    </source>
</evidence>
<dbReference type="CDD" id="cd03225">
    <property type="entry name" value="ABC_cobalt_CbiO_domain1"/>
    <property type="match status" value="2"/>
</dbReference>
<dbReference type="InterPro" id="IPR003593">
    <property type="entry name" value="AAA+_ATPase"/>
</dbReference>
<dbReference type="InterPro" id="IPR003439">
    <property type="entry name" value="ABC_transporter-like_ATP-bd"/>
</dbReference>
<dbReference type="EC" id="3.6.3.31" evidence="12"/>
<evidence type="ECO:0000256" key="9">
    <source>
        <dbReference type="SAM" id="MobiDB-lite"/>
    </source>
</evidence>
<dbReference type="InterPro" id="IPR003339">
    <property type="entry name" value="ABC/ECF_trnsptr_transmembrane"/>
</dbReference>
<evidence type="ECO:0000313" key="12">
    <source>
        <dbReference type="EMBL" id="KFJ03046.1"/>
    </source>
</evidence>
<feature type="region of interest" description="Disordered" evidence="9">
    <location>
        <begin position="271"/>
        <end position="299"/>
    </location>
</feature>
<sequence length="940" mass="99339">MPEERLPQRALALDVVSPSPSDSATLRFDHWGYRHSSRRHFAVRGLDMTIEAGQRVLLLGASGIGKSTILEGAAGLLGGDEADMEAGDGSVVEPDAGADAQDGVPTWVDAEGGTSEGRILVDGVPVQRARGRVGLVLQDPDAQVIFERLGDNVAFGPENMNIERDEIWRRVAHSLSAVGLGGLQLHRPTLHLSGGQMQRLSLAGALAMQPGVLLLDEPTANLDPDGVQQIVGAVGDVLDAQRCTMMLVEHRAEPWIDLIDRVIVLGLEGGTASEESHGEDSEEPSIEQSQASSESQGSAHPIFRRTVIVADGTPDEVFRDDSIDFAGLGIWVPERYRRPQDNITRIHSVDEPSYSPETGNGDPLLSTQGLAIGRGGAAIASDINLAFRPGQITALVGANGAGKSTLSLTLAGLLEPVGGQVVASRFLRGDADHDAPKDWRSTELASRISYVFQNPEHQFARGSVLDEVMLGPLRTGADETSAKTIAMRLLERFGLRQYAAVNPYTLSGGEKRRLTVAASLAAAPRVLILDEPTFGQDRRTWMQIVTLIHGLRGDGVSIIVVTHDRELVTALGARIVELTPQGASGEWQQESDAAAPDSRGLLAADRATDGSASGVSANAAAAVAPSAITPVDAVSGENASADASPTDLATTVVARTGDKPIAQAAQGDAARIVVSPVNARDEEPRPASRSPFLASLNPSFRLFGGFLALLPMMISLDWVSATTALCLELVALMAIGFTPWRIVRSTWPIFIGAPGSAMAVLLYGKSGGAVWWQWGMISISDRSAELAVATGIRILAVGIPAIIAVLGIDATDLADSFSQNLRLSDRFVYGGLAGMRLFSVLRDDWAALSASRRSRGLGDESRIKAFFPQAFALLVLSIRRSTMLATAMQARGFGGAGPRSHARTAPVHGRDYLFLIACFAVPVIALSVAGVAGTFAFFGG</sequence>
<feature type="transmembrane region" description="Helical" evidence="10">
    <location>
        <begin position="786"/>
        <end position="807"/>
    </location>
</feature>
<dbReference type="InterPro" id="IPR017871">
    <property type="entry name" value="ABC_transporter-like_CS"/>
</dbReference>
<keyword evidence="4 10" id="KW-0812">Transmembrane</keyword>
<dbReference type="Pfam" id="PF00005">
    <property type="entry name" value="ABC_tran"/>
    <property type="match status" value="2"/>
</dbReference>
<dbReference type="eggNOG" id="COG0619">
    <property type="taxonomic scope" value="Bacteria"/>
</dbReference>
<evidence type="ECO:0000313" key="13">
    <source>
        <dbReference type="Proteomes" id="UP000029055"/>
    </source>
</evidence>
<evidence type="ECO:0000256" key="10">
    <source>
        <dbReference type="SAM" id="Phobius"/>
    </source>
</evidence>
<dbReference type="SMART" id="SM00382">
    <property type="entry name" value="AAA"/>
    <property type="match status" value="2"/>
</dbReference>
<gene>
    <name evidence="12" type="ORF">BISU_0974</name>
</gene>
<evidence type="ECO:0000256" key="5">
    <source>
        <dbReference type="ARBA" id="ARBA00022741"/>
    </source>
</evidence>
<keyword evidence="13" id="KW-1185">Reference proteome</keyword>
<comment type="caution">
    <text evidence="12">The sequence shown here is derived from an EMBL/GenBank/DDBJ whole genome shotgun (WGS) entry which is preliminary data.</text>
</comment>
<keyword evidence="8 10" id="KW-0472">Membrane</keyword>
<dbReference type="GO" id="GO:0005524">
    <property type="term" value="F:ATP binding"/>
    <property type="evidence" value="ECO:0007669"/>
    <property type="project" value="UniProtKB-KW"/>
</dbReference>
<feature type="compositionally biased region" description="Low complexity" evidence="9">
    <location>
        <begin position="286"/>
        <end position="298"/>
    </location>
</feature>
<dbReference type="SUPFAM" id="SSF52540">
    <property type="entry name" value="P-loop containing nucleoside triphosphate hydrolases"/>
    <property type="match status" value="2"/>
</dbReference>
<dbReference type="PANTHER" id="PTHR43553">
    <property type="entry name" value="HEAVY METAL TRANSPORTER"/>
    <property type="match status" value="1"/>
</dbReference>
<keyword evidence="12" id="KW-0378">Hydrolase</keyword>
<keyword evidence="7 10" id="KW-1133">Transmembrane helix</keyword>
<dbReference type="PANTHER" id="PTHR43553:SF25">
    <property type="entry name" value="ABC-TYPE COBALT TRANSPORT SYSTEM, ATPASE COMPONENT"/>
    <property type="match status" value="1"/>
</dbReference>
<proteinExistence type="inferred from homology"/>
<dbReference type="PROSITE" id="PS00211">
    <property type="entry name" value="ABC_TRANSPORTER_1"/>
    <property type="match status" value="2"/>
</dbReference>
<keyword evidence="3" id="KW-0813">Transport</keyword>
<evidence type="ECO:0000256" key="2">
    <source>
        <dbReference type="ARBA" id="ARBA00005417"/>
    </source>
</evidence>
<reference evidence="12 13" key="1">
    <citation type="submission" date="2014-03" db="EMBL/GenBank/DDBJ databases">
        <title>Genomics of Bifidobacteria.</title>
        <authorList>
            <person name="Ventura M."/>
            <person name="Milani C."/>
            <person name="Lugli G.A."/>
        </authorList>
    </citation>
    <scope>NUCLEOTIDE SEQUENCE [LARGE SCALE GENOMIC DNA]</scope>
    <source>
        <strain evidence="12 13">LMG 11597</strain>
    </source>
</reference>
<dbReference type="Gene3D" id="3.40.50.300">
    <property type="entry name" value="P-loop containing nucleotide triphosphate hydrolases"/>
    <property type="match status" value="2"/>
</dbReference>
<dbReference type="GO" id="GO:0043190">
    <property type="term" value="C:ATP-binding cassette (ABC) transporter complex"/>
    <property type="evidence" value="ECO:0007669"/>
    <property type="project" value="TreeGrafter"/>
</dbReference>
<feature type="transmembrane region" description="Helical" evidence="10">
    <location>
        <begin position="725"/>
        <end position="743"/>
    </location>
</feature>
<dbReference type="STRING" id="77635.BISU_0974"/>
<evidence type="ECO:0000256" key="1">
    <source>
        <dbReference type="ARBA" id="ARBA00004141"/>
    </source>
</evidence>
<keyword evidence="5" id="KW-0547">Nucleotide-binding</keyword>
<feature type="transmembrane region" description="Helical" evidence="10">
    <location>
        <begin position="749"/>
        <end position="774"/>
    </location>
</feature>
<dbReference type="InterPro" id="IPR015856">
    <property type="entry name" value="ABC_transpr_CbiO/EcfA_su"/>
</dbReference>
<feature type="domain" description="ABC transporter" evidence="11">
    <location>
        <begin position="26"/>
        <end position="293"/>
    </location>
</feature>
<evidence type="ECO:0000259" key="11">
    <source>
        <dbReference type="PROSITE" id="PS50893"/>
    </source>
</evidence>
<accession>A0A087E5J5</accession>
<dbReference type="EMBL" id="JGZR01000007">
    <property type="protein sequence ID" value="KFJ03046.1"/>
    <property type="molecule type" value="Genomic_DNA"/>
</dbReference>
<name>A0A087E5J5_9BIFI</name>
<dbReference type="PROSITE" id="PS50893">
    <property type="entry name" value="ABC_TRANSPORTER_2"/>
    <property type="match status" value="2"/>
</dbReference>
<keyword evidence="6 12" id="KW-0067">ATP-binding</keyword>
<dbReference type="CDD" id="cd16914">
    <property type="entry name" value="EcfT"/>
    <property type="match status" value="1"/>
</dbReference>
<dbReference type="AlphaFoldDB" id="A0A087E5J5"/>
<organism evidence="12 13">
    <name type="scientific">Bifidobacterium subtile</name>
    <dbReference type="NCBI Taxonomy" id="77635"/>
    <lineage>
        <taxon>Bacteria</taxon>
        <taxon>Bacillati</taxon>
        <taxon>Actinomycetota</taxon>
        <taxon>Actinomycetes</taxon>
        <taxon>Bifidobacteriales</taxon>
        <taxon>Bifidobacteriaceae</taxon>
        <taxon>Bifidobacterium</taxon>
    </lineage>
</organism>
<evidence type="ECO:0000256" key="4">
    <source>
        <dbReference type="ARBA" id="ARBA00022692"/>
    </source>
</evidence>
<comment type="similarity">
    <text evidence="2">Belongs to the ABC transporter superfamily.</text>
</comment>
<dbReference type="eggNOG" id="COG1122">
    <property type="taxonomic scope" value="Bacteria"/>
</dbReference>
<protein>
    <submittedName>
        <fullName evidence="12">Hydroxymethylpyrimidine transport ATP-binding protein</fullName>
        <ecNumber evidence="12">3.6.3.31</ecNumber>
    </submittedName>
</protein>
<dbReference type="Pfam" id="PF02361">
    <property type="entry name" value="CbiQ"/>
    <property type="match status" value="1"/>
</dbReference>
<dbReference type="GO" id="GO:0042626">
    <property type="term" value="F:ATPase-coupled transmembrane transporter activity"/>
    <property type="evidence" value="ECO:0007669"/>
    <property type="project" value="TreeGrafter"/>
</dbReference>
<feature type="transmembrane region" description="Helical" evidence="10">
    <location>
        <begin position="912"/>
        <end position="938"/>
    </location>
</feature>
<dbReference type="Proteomes" id="UP000029055">
    <property type="component" value="Unassembled WGS sequence"/>
</dbReference>
<dbReference type="InterPro" id="IPR050095">
    <property type="entry name" value="ECF_ABC_transporter_ATP-bd"/>
</dbReference>
<feature type="domain" description="ABC transporter" evidence="11">
    <location>
        <begin position="365"/>
        <end position="605"/>
    </location>
</feature>